<dbReference type="Proteomes" id="UP000256919">
    <property type="component" value="Unassembled WGS sequence"/>
</dbReference>
<dbReference type="OrthoDB" id="307209at2"/>
<dbReference type="AlphaFoldDB" id="A0A3D9N2T6"/>
<dbReference type="PANTHER" id="PTHR38733">
    <property type="entry name" value="PROTEIN MCRC"/>
    <property type="match status" value="1"/>
</dbReference>
<comment type="caution">
    <text evidence="1">The sequence shown here is derived from an EMBL/GenBank/DDBJ whole genome shotgun (WGS) entry which is preliminary data.</text>
</comment>
<evidence type="ECO:0000313" key="2">
    <source>
        <dbReference type="Proteomes" id="UP000256919"/>
    </source>
</evidence>
<keyword evidence="2" id="KW-1185">Reference proteome</keyword>
<dbReference type="PANTHER" id="PTHR38733:SF1">
    <property type="entry name" value="TYPE IV METHYL-DIRECTED RESTRICTION ENZYME ECOKMCRBC"/>
    <property type="match status" value="1"/>
</dbReference>
<dbReference type="Pfam" id="PF10117">
    <property type="entry name" value="McrBC"/>
    <property type="match status" value="1"/>
</dbReference>
<reference evidence="1 2" key="1">
    <citation type="submission" date="2018-07" db="EMBL/GenBank/DDBJ databases">
        <title>Genomic Encyclopedia of Type Strains, Phase III (KMG-III): the genomes of soil and plant-associated and newly described type strains.</title>
        <authorList>
            <person name="Whitman W."/>
        </authorList>
    </citation>
    <scope>NUCLEOTIDE SEQUENCE [LARGE SCALE GENOMIC DNA]</scope>
    <source>
        <strain evidence="1 2">CECT 7948</strain>
    </source>
</reference>
<sequence length="417" mass="48930">MSKKNTYQPLQFFEYERVSYIGKWNDERFLKNHFQAFEQYYNENPNTPFFELIPNGVRFKQYVGVIQIGKTTIEVLPKSGKENNKNIWQGVLLDMLKTCNLLTAKNTGTAQLRLKSNSLLHLYFELFLNEVEILIQRGLIKKYRRESGQAKALKGPIQFAKHISKNTIHKERFYINKSLYDNNHLIHQILNETIKVVSHFTSESIVLDKLNRIKTLFPITDNLRVKSNHFKKIPISRKHIPYEKALLISELIIMNYRPDIKSGNKNLIALMFDMNKLWEEYILQSIKKEGSKEFIIRGQKQKVFWNKKVIKPDIVLESRSGDKTFIIDTKWKVVNDGKPGDDDLKQMYAYNYRWNCNHSMLLYPSTTNQNTIKGDYFIAEDDKAHSCELAFAEVLKDGKLNRDIAKEILESFEANVN</sequence>
<organism evidence="1 2">
    <name type="scientific">Winogradskyella pacifica</name>
    <dbReference type="NCBI Taxonomy" id="664642"/>
    <lineage>
        <taxon>Bacteria</taxon>
        <taxon>Pseudomonadati</taxon>
        <taxon>Bacteroidota</taxon>
        <taxon>Flavobacteriia</taxon>
        <taxon>Flavobacteriales</taxon>
        <taxon>Flavobacteriaceae</taxon>
        <taxon>Winogradskyella</taxon>
    </lineage>
</organism>
<dbReference type="RefSeq" id="WP_115807618.1">
    <property type="nucleotide sequence ID" value="NZ_QREI01000001.1"/>
</dbReference>
<dbReference type="InterPro" id="IPR019292">
    <property type="entry name" value="McrC"/>
</dbReference>
<dbReference type="EMBL" id="QREI01000001">
    <property type="protein sequence ID" value="REE27251.1"/>
    <property type="molecule type" value="Genomic_DNA"/>
</dbReference>
<gene>
    <name evidence="1" type="ORF">DFQ09_10179</name>
</gene>
<evidence type="ECO:0000313" key="1">
    <source>
        <dbReference type="EMBL" id="REE27251.1"/>
    </source>
</evidence>
<accession>A0A3D9N2T6</accession>
<proteinExistence type="predicted"/>
<name>A0A3D9N2T6_9FLAO</name>
<protein>
    <submittedName>
        <fullName evidence="1">5-methylcytosine-specific restriction enzyme subunit McrC</fullName>
    </submittedName>
</protein>